<evidence type="ECO:0000313" key="4">
    <source>
        <dbReference type="Proteomes" id="UP001174909"/>
    </source>
</evidence>
<dbReference type="InterPro" id="IPR051010">
    <property type="entry name" value="BCAA_transport"/>
</dbReference>
<dbReference type="Proteomes" id="UP001174909">
    <property type="component" value="Unassembled WGS sequence"/>
</dbReference>
<comment type="caution">
    <text evidence="3">The sequence shown here is derived from an EMBL/GenBank/DDBJ whole genome shotgun (WGS) entry which is preliminary data.</text>
</comment>
<gene>
    <name evidence="3" type="ORF">GBAR_LOCUS5626</name>
</gene>
<name>A0AA35RB34_GEOBA</name>
<dbReference type="SUPFAM" id="SSF53822">
    <property type="entry name" value="Periplasmic binding protein-like I"/>
    <property type="match status" value="1"/>
</dbReference>
<dbReference type="InterPro" id="IPR028081">
    <property type="entry name" value="Leu-bd"/>
</dbReference>
<evidence type="ECO:0000313" key="3">
    <source>
        <dbReference type="EMBL" id="CAI8008175.1"/>
    </source>
</evidence>
<keyword evidence="4" id="KW-1185">Reference proteome</keyword>
<accession>A0AA35RB34</accession>
<dbReference type="InterPro" id="IPR006311">
    <property type="entry name" value="TAT_signal"/>
</dbReference>
<dbReference type="PANTHER" id="PTHR30483:SF6">
    <property type="entry name" value="PERIPLASMIC BINDING PROTEIN OF ABC TRANSPORTER FOR NATURAL AMINO ACIDS"/>
    <property type="match status" value="1"/>
</dbReference>
<dbReference type="Pfam" id="PF13458">
    <property type="entry name" value="Peripla_BP_6"/>
    <property type="match status" value="1"/>
</dbReference>
<keyword evidence="1" id="KW-0732">Signal</keyword>
<dbReference type="PANTHER" id="PTHR30483">
    <property type="entry name" value="LEUCINE-SPECIFIC-BINDING PROTEIN"/>
    <property type="match status" value="1"/>
</dbReference>
<protein>
    <submittedName>
        <fullName evidence="3">Leu/Ile/Val-binding protein homolog 5</fullName>
    </submittedName>
</protein>
<dbReference type="InterPro" id="IPR028082">
    <property type="entry name" value="Peripla_BP_I"/>
</dbReference>
<dbReference type="AlphaFoldDB" id="A0AA35RB34"/>
<dbReference type="Gene3D" id="3.40.50.2300">
    <property type="match status" value="2"/>
</dbReference>
<dbReference type="EMBL" id="CASHTH010000821">
    <property type="protein sequence ID" value="CAI8008175.1"/>
    <property type="molecule type" value="Genomic_DNA"/>
</dbReference>
<sequence length="423" mass="46319">MGKKGLTRRQFSGTAAAAAGAVAASSFGAPHVARGAEKVVKLGFLGPLTGEVAGWALPGRNACLIWADQVNAAGGIKIGDDNYMVEIVSYDDEYLADRALIGAKKLVLEDDVKMIMMLGGTDAPAAVQFFTKQEMLSTTLLPSDLTPDTLYHLAPAEVHPLYNVTGVEWLAENRPELKTAAICAQDDELGWPSVATYLAAFEAAGIDVVYNKYFDIATTDFAPVVTAMLAENPDIVCLDTAYPDFVNLLCEQLFLQNYEGQIISCTLDFYGRIIEKTSKKFLEGLVFQFPDFDDAAMNEPHINFDNPNEFFTNYNERFPDAWSAVTWEYPAIAEMWKLAAEKAGSVEPMAVFAALKEGGRGPHVFGDAAWWGSELYGIDNALVGNWPVVQIQDGKATIVDYRNILDWFAKHGDLLIKHTEEQG</sequence>
<dbReference type="CDD" id="cd06336">
    <property type="entry name" value="PBP1_ABC_ligand_binding-like"/>
    <property type="match status" value="1"/>
</dbReference>
<dbReference type="PROSITE" id="PS51318">
    <property type="entry name" value="TAT"/>
    <property type="match status" value="1"/>
</dbReference>
<reference evidence="3" key="1">
    <citation type="submission" date="2023-03" db="EMBL/GenBank/DDBJ databases">
        <authorList>
            <person name="Steffen K."/>
            <person name="Cardenas P."/>
        </authorList>
    </citation>
    <scope>NUCLEOTIDE SEQUENCE</scope>
</reference>
<organism evidence="3 4">
    <name type="scientific">Geodia barretti</name>
    <name type="common">Barrett's horny sponge</name>
    <dbReference type="NCBI Taxonomy" id="519541"/>
    <lineage>
        <taxon>Eukaryota</taxon>
        <taxon>Metazoa</taxon>
        <taxon>Porifera</taxon>
        <taxon>Demospongiae</taxon>
        <taxon>Heteroscleromorpha</taxon>
        <taxon>Tetractinellida</taxon>
        <taxon>Astrophorina</taxon>
        <taxon>Geodiidae</taxon>
        <taxon>Geodia</taxon>
    </lineage>
</organism>
<proteinExistence type="predicted"/>
<evidence type="ECO:0000259" key="2">
    <source>
        <dbReference type="Pfam" id="PF13458"/>
    </source>
</evidence>
<evidence type="ECO:0000256" key="1">
    <source>
        <dbReference type="ARBA" id="ARBA00022729"/>
    </source>
</evidence>
<feature type="domain" description="Leucine-binding protein" evidence="2">
    <location>
        <begin position="40"/>
        <end position="394"/>
    </location>
</feature>